<name>A0A0S3UHI5_PREIN</name>
<dbReference type="AlphaFoldDB" id="A0A0S3UHI5"/>
<dbReference type="EMBL" id="AP014597">
    <property type="protein sequence ID" value="BAU16962.1"/>
    <property type="molecule type" value="Genomic_DNA"/>
</dbReference>
<dbReference type="Gene3D" id="3.40.50.300">
    <property type="entry name" value="P-loop containing nucleotide triphosphate hydrolases"/>
    <property type="match status" value="1"/>
</dbReference>
<dbReference type="InterPro" id="IPR039421">
    <property type="entry name" value="Type_1_exporter"/>
</dbReference>
<dbReference type="PANTHER" id="PTHR43394">
    <property type="entry name" value="ATP-DEPENDENT PERMEASE MDL1, MITOCHONDRIAL"/>
    <property type="match status" value="1"/>
</dbReference>
<evidence type="ECO:0000259" key="1">
    <source>
        <dbReference type="Pfam" id="PF00005"/>
    </source>
</evidence>
<evidence type="ECO:0000313" key="2">
    <source>
        <dbReference type="EMBL" id="BAU16962.1"/>
    </source>
</evidence>
<gene>
    <name evidence="2" type="ORF">PIOMA14_I_0454</name>
    <name evidence="3" type="ORF">PIOMA14_II_0242</name>
    <name evidence="4" type="ORF">PIOMA14_II_0510</name>
</gene>
<feature type="domain" description="ABC transporter" evidence="1">
    <location>
        <begin position="3"/>
        <end position="37"/>
    </location>
</feature>
<keyword evidence="2" id="KW-0547">Nucleotide-binding</keyword>
<dbReference type="Proteomes" id="UP000217431">
    <property type="component" value="Chromosome I"/>
</dbReference>
<dbReference type="GO" id="GO:0015421">
    <property type="term" value="F:ABC-type oligopeptide transporter activity"/>
    <property type="evidence" value="ECO:0007669"/>
    <property type="project" value="TreeGrafter"/>
</dbReference>
<dbReference type="GO" id="GO:0090374">
    <property type="term" value="P:oligopeptide export from mitochondrion"/>
    <property type="evidence" value="ECO:0007669"/>
    <property type="project" value="TreeGrafter"/>
</dbReference>
<dbReference type="GO" id="GO:0005524">
    <property type="term" value="F:ATP binding"/>
    <property type="evidence" value="ECO:0007669"/>
    <property type="project" value="UniProtKB-KW"/>
</dbReference>
<evidence type="ECO:0000313" key="3">
    <source>
        <dbReference type="EMBL" id="BAU18747.1"/>
    </source>
</evidence>
<dbReference type="PANTHER" id="PTHR43394:SF1">
    <property type="entry name" value="ATP-BINDING CASSETTE SUB-FAMILY B MEMBER 10, MITOCHONDRIAL"/>
    <property type="match status" value="1"/>
</dbReference>
<protein>
    <submittedName>
        <fullName evidence="3">Partial putative ABC transporter ATP-binding protein</fullName>
    </submittedName>
    <submittedName>
        <fullName evidence="2">Putative partial ABC transporter ATP-binding protein</fullName>
    </submittedName>
</protein>
<dbReference type="SUPFAM" id="SSF52540">
    <property type="entry name" value="P-loop containing nucleoside triphosphate hydrolases"/>
    <property type="match status" value="1"/>
</dbReference>
<evidence type="ECO:0000313" key="4">
    <source>
        <dbReference type="EMBL" id="BAU19015.1"/>
    </source>
</evidence>
<dbReference type="GO" id="GO:0016887">
    <property type="term" value="F:ATP hydrolysis activity"/>
    <property type="evidence" value="ECO:0007669"/>
    <property type="project" value="InterPro"/>
</dbReference>
<dbReference type="EMBL" id="AP014598">
    <property type="protein sequence ID" value="BAU19015.1"/>
    <property type="molecule type" value="Genomic_DNA"/>
</dbReference>
<organism evidence="2 5">
    <name type="scientific">Prevotella intermedia</name>
    <dbReference type="NCBI Taxonomy" id="28131"/>
    <lineage>
        <taxon>Bacteria</taxon>
        <taxon>Pseudomonadati</taxon>
        <taxon>Bacteroidota</taxon>
        <taxon>Bacteroidia</taxon>
        <taxon>Bacteroidales</taxon>
        <taxon>Prevotellaceae</taxon>
        <taxon>Prevotella</taxon>
    </lineage>
</organism>
<dbReference type="Pfam" id="PF00005">
    <property type="entry name" value="ABC_tran"/>
    <property type="match status" value="1"/>
</dbReference>
<keyword evidence="2" id="KW-0067">ATP-binding</keyword>
<reference evidence="2 5" key="1">
    <citation type="journal article" date="2016" name="DNA Res.">
        <title>The complete genome sequencing of Prevotella intermedia strain OMA14 and a subsequent fine-scale, intra-species genomic comparison reveal an unusual amplification of conjugative and mobile transposons and identify a novel Prevotella-lineage-specific repeat.</title>
        <authorList>
            <person name="Naito M."/>
            <person name="Ogura Y."/>
            <person name="Itoh T."/>
            <person name="Shoji M."/>
            <person name="Okamoto M."/>
            <person name="Hayashi T."/>
            <person name="Nakayama K."/>
        </authorList>
    </citation>
    <scope>NUCLEOTIDE SEQUENCE [LARGE SCALE GENOMIC DNA]</scope>
    <source>
        <strain evidence="2 5">OMA14</strain>
    </source>
</reference>
<evidence type="ECO:0000313" key="5">
    <source>
        <dbReference type="Proteomes" id="UP000217431"/>
    </source>
</evidence>
<dbReference type="EMBL" id="AP014598">
    <property type="protein sequence ID" value="BAU18747.1"/>
    <property type="molecule type" value="Genomic_DNA"/>
</dbReference>
<dbReference type="InterPro" id="IPR027417">
    <property type="entry name" value="P-loop_NTPase"/>
</dbReference>
<sequence>MIGQDGQGVSQGQRQRILIARVVYKNPTFVFLDEATNALDANNERAITENLSEFYKGKTVVVVAHRLSTVRNADQIVVLDEGKIVEVGTHEELTAKRGKYFALVKNQLELGN</sequence>
<accession>A0A0S3UHI5</accession>
<proteinExistence type="predicted"/>
<dbReference type="Proteomes" id="UP000217431">
    <property type="component" value="Chromosome II"/>
</dbReference>
<dbReference type="InterPro" id="IPR003439">
    <property type="entry name" value="ABC_transporter-like_ATP-bd"/>
</dbReference>